<dbReference type="FunFam" id="4.10.280.10:FF:000010">
    <property type="entry name" value="Scleraxis bHLH transcription factor"/>
    <property type="match status" value="1"/>
</dbReference>
<reference evidence="8" key="1">
    <citation type="submission" date="2021-10" db="EMBL/GenBank/DDBJ databases">
        <title>Tropical sea cucumber genome reveals ecological adaptation and Cuvierian tubules defense mechanism.</title>
        <authorList>
            <person name="Chen T."/>
        </authorList>
    </citation>
    <scope>NUCLEOTIDE SEQUENCE</scope>
    <source>
        <strain evidence="8">Nanhai2018</strain>
        <tissue evidence="8">Muscle</tissue>
    </source>
</reference>
<dbReference type="SUPFAM" id="SSF47459">
    <property type="entry name" value="HLH, helix-loop-helix DNA-binding domain"/>
    <property type="match status" value="1"/>
</dbReference>
<comment type="subcellular location">
    <subcellularLocation>
        <location evidence="1">Nucleus</location>
    </subcellularLocation>
</comment>
<dbReference type="Proteomes" id="UP001152320">
    <property type="component" value="Chromosome 11"/>
</dbReference>
<feature type="domain" description="BHLH" evidence="7">
    <location>
        <begin position="100"/>
        <end position="152"/>
    </location>
</feature>
<dbReference type="GO" id="GO:0032502">
    <property type="term" value="P:developmental process"/>
    <property type="evidence" value="ECO:0007669"/>
    <property type="project" value="TreeGrafter"/>
</dbReference>
<keyword evidence="5" id="KW-0539">Nucleus</keyword>
<accession>A0A9Q1BV20</accession>
<dbReference type="CDD" id="cd11423">
    <property type="entry name" value="bHLH_TS_musculin_like"/>
    <property type="match status" value="1"/>
</dbReference>
<sequence>MGTLHHPTNYLTEQRGYGNFDCSPPSDTNAIGMALELEVEIESFGGPEAHFVISSSEETSGPEKDFPSKPALQAVGQRRRRKQRCAVKKTGRTRPPIKPSQRNAANARERCRMRVLSKAFTKLKTSLPWVPADTKLSKLDTLRLAACYIAHLQRVLENENENAAVPPMNLVSSSSYNFLPKYHLSSKLQPICNLLDSLSFRCYIYMANIYVKMNVVSTSEEETFYSVTLVSYNN</sequence>
<evidence type="ECO:0000256" key="6">
    <source>
        <dbReference type="SAM" id="MobiDB-lite"/>
    </source>
</evidence>
<evidence type="ECO:0000256" key="5">
    <source>
        <dbReference type="ARBA" id="ARBA00023242"/>
    </source>
</evidence>
<organism evidence="8 9">
    <name type="scientific">Holothuria leucospilota</name>
    <name type="common">Black long sea cucumber</name>
    <name type="synonym">Mertensiothuria leucospilota</name>
    <dbReference type="NCBI Taxonomy" id="206669"/>
    <lineage>
        <taxon>Eukaryota</taxon>
        <taxon>Metazoa</taxon>
        <taxon>Echinodermata</taxon>
        <taxon>Eleutherozoa</taxon>
        <taxon>Echinozoa</taxon>
        <taxon>Holothuroidea</taxon>
        <taxon>Aspidochirotacea</taxon>
        <taxon>Aspidochirotida</taxon>
        <taxon>Holothuriidae</taxon>
        <taxon>Holothuria</taxon>
    </lineage>
</organism>
<name>A0A9Q1BV20_HOLLE</name>
<evidence type="ECO:0000256" key="4">
    <source>
        <dbReference type="ARBA" id="ARBA00023163"/>
    </source>
</evidence>
<evidence type="ECO:0000256" key="2">
    <source>
        <dbReference type="ARBA" id="ARBA00023015"/>
    </source>
</evidence>
<evidence type="ECO:0000256" key="1">
    <source>
        <dbReference type="ARBA" id="ARBA00004123"/>
    </source>
</evidence>
<dbReference type="PANTHER" id="PTHR23349">
    <property type="entry name" value="BASIC HELIX-LOOP-HELIX TRANSCRIPTION FACTOR, TWIST"/>
    <property type="match status" value="1"/>
</dbReference>
<evidence type="ECO:0000256" key="3">
    <source>
        <dbReference type="ARBA" id="ARBA00023125"/>
    </source>
</evidence>
<dbReference type="AlphaFoldDB" id="A0A9Q1BV20"/>
<dbReference type="GO" id="GO:0000981">
    <property type="term" value="F:DNA-binding transcription factor activity, RNA polymerase II-specific"/>
    <property type="evidence" value="ECO:0007669"/>
    <property type="project" value="TreeGrafter"/>
</dbReference>
<dbReference type="GO" id="GO:0005634">
    <property type="term" value="C:nucleus"/>
    <property type="evidence" value="ECO:0007669"/>
    <property type="project" value="UniProtKB-SubCell"/>
</dbReference>
<keyword evidence="3" id="KW-0238">DNA-binding</keyword>
<dbReference type="EMBL" id="JAIZAY010000011">
    <property type="protein sequence ID" value="KAJ8033096.1"/>
    <property type="molecule type" value="Genomic_DNA"/>
</dbReference>
<keyword evidence="9" id="KW-1185">Reference proteome</keyword>
<dbReference type="Gene3D" id="4.10.280.10">
    <property type="entry name" value="Helix-loop-helix DNA-binding domain"/>
    <property type="match status" value="1"/>
</dbReference>
<evidence type="ECO:0000313" key="9">
    <source>
        <dbReference type="Proteomes" id="UP001152320"/>
    </source>
</evidence>
<dbReference type="InterPro" id="IPR036638">
    <property type="entry name" value="HLH_DNA-bd_sf"/>
</dbReference>
<dbReference type="GO" id="GO:0000977">
    <property type="term" value="F:RNA polymerase II transcription regulatory region sequence-specific DNA binding"/>
    <property type="evidence" value="ECO:0007669"/>
    <property type="project" value="TreeGrafter"/>
</dbReference>
<dbReference type="InterPro" id="IPR011598">
    <property type="entry name" value="bHLH_dom"/>
</dbReference>
<feature type="compositionally biased region" description="Basic residues" evidence="6">
    <location>
        <begin position="77"/>
        <end position="92"/>
    </location>
</feature>
<keyword evidence="4" id="KW-0804">Transcription</keyword>
<protein>
    <submittedName>
        <fullName evidence="8">Transcription factor 21</fullName>
    </submittedName>
</protein>
<dbReference type="PROSITE" id="PS50888">
    <property type="entry name" value="BHLH"/>
    <property type="match status" value="1"/>
</dbReference>
<dbReference type="Pfam" id="PF00010">
    <property type="entry name" value="HLH"/>
    <property type="match status" value="1"/>
</dbReference>
<feature type="region of interest" description="Disordered" evidence="6">
    <location>
        <begin position="55"/>
        <end position="108"/>
    </location>
</feature>
<dbReference type="SMART" id="SM00353">
    <property type="entry name" value="HLH"/>
    <property type="match status" value="1"/>
</dbReference>
<comment type="caution">
    <text evidence="8">The sequence shown here is derived from an EMBL/GenBank/DDBJ whole genome shotgun (WGS) entry which is preliminary data.</text>
</comment>
<dbReference type="OrthoDB" id="6233288at2759"/>
<dbReference type="InterPro" id="IPR050283">
    <property type="entry name" value="E-box_TF_Regulators"/>
</dbReference>
<dbReference type="GO" id="GO:0046983">
    <property type="term" value="F:protein dimerization activity"/>
    <property type="evidence" value="ECO:0007669"/>
    <property type="project" value="InterPro"/>
</dbReference>
<evidence type="ECO:0000313" key="8">
    <source>
        <dbReference type="EMBL" id="KAJ8033096.1"/>
    </source>
</evidence>
<gene>
    <name evidence="8" type="ORF">HOLleu_23231</name>
</gene>
<dbReference type="PANTHER" id="PTHR23349:SF72">
    <property type="entry name" value="HLH54F"/>
    <property type="match status" value="1"/>
</dbReference>
<evidence type="ECO:0000259" key="7">
    <source>
        <dbReference type="PROSITE" id="PS50888"/>
    </source>
</evidence>
<proteinExistence type="predicted"/>
<keyword evidence="2" id="KW-0805">Transcription regulation</keyword>